<accession>A0AC34QU18</accession>
<evidence type="ECO:0000313" key="2">
    <source>
        <dbReference type="WBParaSite" id="JU765_v2.g19233.t1"/>
    </source>
</evidence>
<evidence type="ECO:0000313" key="1">
    <source>
        <dbReference type="Proteomes" id="UP000887576"/>
    </source>
</evidence>
<name>A0AC34QU18_9BILA</name>
<dbReference type="WBParaSite" id="JU765_v2.g19233.t1">
    <property type="protein sequence ID" value="JU765_v2.g19233.t1"/>
    <property type="gene ID" value="JU765_v2.g19233"/>
</dbReference>
<organism evidence="1 2">
    <name type="scientific">Panagrolaimus sp. JU765</name>
    <dbReference type="NCBI Taxonomy" id="591449"/>
    <lineage>
        <taxon>Eukaryota</taxon>
        <taxon>Metazoa</taxon>
        <taxon>Ecdysozoa</taxon>
        <taxon>Nematoda</taxon>
        <taxon>Chromadorea</taxon>
        <taxon>Rhabditida</taxon>
        <taxon>Tylenchina</taxon>
        <taxon>Panagrolaimomorpha</taxon>
        <taxon>Panagrolaimoidea</taxon>
        <taxon>Panagrolaimidae</taxon>
        <taxon>Panagrolaimus</taxon>
    </lineage>
</organism>
<dbReference type="Proteomes" id="UP000887576">
    <property type="component" value="Unplaced"/>
</dbReference>
<proteinExistence type="predicted"/>
<protein>
    <submittedName>
        <fullName evidence="2">Glucose-methanol-choline oxidoreductase N-terminal domain-containing protein</fullName>
    </submittedName>
</protein>
<sequence length="607" mass="67860">MLRSASERLFSTSCVVPRYVKSGNQYQDSFKPGAFFPEIPEGKKPTHIIVGAGSAGCVLANRLSENPDNRVLILEAGPKDHWWNWKIHMPAALMYNLCDQKYNWFYHTVAQKNLNDRVIYWPRGRVWGGSSSLNAMVYIRGHPYDYDRWEKEGAKGWAFKNCLPYFKKAQCHELSTGPDDPFRGYNGPLHVSQGKCDNLLHQAFMSAGKTHPVGVTDDMNGYRQEGLGPMDMTVKKGIRWSSSRAYLHPVLNRPNLHTSAGIYCTKILFNKNTAIGVEFIRSQNIPGTESIDSFSREKIYCEEAVVLAGGAINTPQLLMLSGIGPADHLKAHDIPVVQNMPGVGSNLQDHLEIYIQEKCSLPITLYNKSSWKFPHNMVKIGLQWFYNQSGLGASSHLESGGFARSNPNVEHPDIQFHFLPSTVHDDGRTAGTCHAYQVHVGPMRSKSRGYIHLQNRDPRRHPRIDPNYMDHEEDWIEFRRCIEISREIFAQSSFDAFRAGELAPGADCKSKEQIDSFVREKAASAYHPSCTCKMGSSSDSMAVVDGETMKVHGFEGLMIADASVMPSIVSGNLNAPTIMLAEKAADIIAGKTPLPCEEPAIWKPNKE</sequence>
<reference evidence="2" key="1">
    <citation type="submission" date="2022-11" db="UniProtKB">
        <authorList>
            <consortium name="WormBaseParasite"/>
        </authorList>
    </citation>
    <scope>IDENTIFICATION</scope>
</reference>